<reference evidence="2" key="2">
    <citation type="submission" date="2022-10" db="EMBL/GenBank/DDBJ databases">
        <authorList>
            <person name="Aronson H.S."/>
        </authorList>
    </citation>
    <scope>NUCLEOTIDE SEQUENCE</scope>
    <source>
        <strain evidence="2">RS19-109</strain>
    </source>
</reference>
<keyword evidence="2" id="KW-0969">Cilium</keyword>
<dbReference type="RefSeq" id="WP_307632731.1">
    <property type="nucleotide sequence ID" value="NZ_JAPHEH010000001.1"/>
</dbReference>
<evidence type="ECO:0000259" key="1">
    <source>
        <dbReference type="Pfam" id="PF02120"/>
    </source>
</evidence>
<dbReference type="Pfam" id="PF02120">
    <property type="entry name" value="Flg_hook"/>
    <property type="match status" value="1"/>
</dbReference>
<comment type="caution">
    <text evidence="2">The sequence shown here is derived from an EMBL/GenBank/DDBJ whole genome shotgun (WGS) entry which is preliminary data.</text>
</comment>
<feature type="domain" description="Flagellar hook-length control protein-like C-terminal" evidence="1">
    <location>
        <begin position="259"/>
        <end position="332"/>
    </location>
</feature>
<name>A0A9X4MEF3_9BACT</name>
<keyword evidence="2" id="KW-0966">Cell projection</keyword>
<protein>
    <submittedName>
        <fullName evidence="2">Flagellar hook-length control protein FliK</fullName>
    </submittedName>
</protein>
<keyword evidence="2" id="KW-0282">Flagellum</keyword>
<evidence type="ECO:0000313" key="2">
    <source>
        <dbReference type="EMBL" id="MDG4475756.1"/>
    </source>
</evidence>
<organism evidence="2 3">
    <name type="scientific">Thiovibrio frasassiensis</name>
    <dbReference type="NCBI Taxonomy" id="2984131"/>
    <lineage>
        <taxon>Bacteria</taxon>
        <taxon>Pseudomonadati</taxon>
        <taxon>Thermodesulfobacteriota</taxon>
        <taxon>Desulfobulbia</taxon>
        <taxon>Desulfobulbales</taxon>
        <taxon>Thiovibrionaceae</taxon>
        <taxon>Thiovibrio</taxon>
    </lineage>
</organism>
<gene>
    <name evidence="2" type="ORF">OLX77_06230</name>
</gene>
<keyword evidence="3" id="KW-1185">Reference proteome</keyword>
<sequence>MKIGGTPPVLQGIQLPASGQSDGGPKPALPATLLFGQGQLVKGEVTGFTAEGKVLLDIGGQVIEARSEVPLKVGSTLWLEVQQSEPLWLRVADKKGAAQEFLRQYYGDPAAMGKGLRGLLGLAFLADAEKMLADQAGMLQNFANTAMGPEGDPDRIIRLLTMLGSGSATEKSGTAQSGVGQEKLHQLVALLAEDRGGVLGKANSSAMQKLGLLLELQGELNARPASAQQAQFLLFPCVFAMGAGVGQWLFTLDRGDEQANQSEERGYALSFFLEMSRLGEIQIQLRVKGQSLQGECVVSGEAVQEHLAPQLAELEELLGNLGYEPVHFSCRVAKTSMLESLKSGIEAAAQLDKVRIVDVKA</sequence>
<proteinExistence type="predicted"/>
<dbReference type="EMBL" id="JAPHEH010000001">
    <property type="protein sequence ID" value="MDG4475756.1"/>
    <property type="molecule type" value="Genomic_DNA"/>
</dbReference>
<evidence type="ECO:0000313" key="3">
    <source>
        <dbReference type="Proteomes" id="UP001154240"/>
    </source>
</evidence>
<accession>A0A9X4MEF3</accession>
<dbReference type="InterPro" id="IPR021136">
    <property type="entry name" value="Flagellar_hook_control-like_C"/>
</dbReference>
<dbReference type="Proteomes" id="UP001154240">
    <property type="component" value="Unassembled WGS sequence"/>
</dbReference>
<reference evidence="2" key="1">
    <citation type="journal article" date="2022" name="bioRxiv">
        <title>Thiovibrio frasassiensisgen. nov., sp. nov., an autotrophic, elemental sulfur disproportionating bacterium isolated from sulfidic karst sediment, and proposal of Thiovibrionaceae fam. nov.</title>
        <authorList>
            <person name="Aronson H."/>
            <person name="Thomas C."/>
            <person name="Bhattacharyya M."/>
            <person name="Eckstein S."/>
            <person name="Jensen S."/>
            <person name="Barco R."/>
            <person name="Macalady J."/>
            <person name="Amend J."/>
        </authorList>
    </citation>
    <scope>NUCLEOTIDE SEQUENCE</scope>
    <source>
        <strain evidence="2">RS19-109</strain>
    </source>
</reference>
<dbReference type="AlphaFoldDB" id="A0A9X4MEF3"/>